<proteinExistence type="predicted"/>
<organism evidence="1 2">
    <name type="scientific">Panagrolaimus sp. PS1159</name>
    <dbReference type="NCBI Taxonomy" id="55785"/>
    <lineage>
        <taxon>Eukaryota</taxon>
        <taxon>Metazoa</taxon>
        <taxon>Ecdysozoa</taxon>
        <taxon>Nematoda</taxon>
        <taxon>Chromadorea</taxon>
        <taxon>Rhabditida</taxon>
        <taxon>Tylenchina</taxon>
        <taxon>Panagrolaimomorpha</taxon>
        <taxon>Panagrolaimoidea</taxon>
        <taxon>Panagrolaimidae</taxon>
        <taxon>Panagrolaimus</taxon>
    </lineage>
</organism>
<name>A0AC35FP60_9BILA</name>
<accession>A0AC35FP60</accession>
<evidence type="ECO:0000313" key="1">
    <source>
        <dbReference type="Proteomes" id="UP000887580"/>
    </source>
</evidence>
<dbReference type="WBParaSite" id="PS1159_v2.g19507.t1">
    <property type="protein sequence ID" value="PS1159_v2.g19507.t1"/>
    <property type="gene ID" value="PS1159_v2.g19507"/>
</dbReference>
<dbReference type="Proteomes" id="UP000887580">
    <property type="component" value="Unplaced"/>
</dbReference>
<evidence type="ECO:0000313" key="2">
    <source>
        <dbReference type="WBParaSite" id="PS1159_v2.g19507.t1"/>
    </source>
</evidence>
<sequence length="875" mass="99383">MFGRTDLCGHDKNGVCSKCVLRDTFNLSTESAGDTQNASNFQQNNTTTILSFDELLQMNESTAIPKFLPSSFPPQSTQKRATFSFEEEQSSSPTGSLEEEFPKESIDIPVEEMVADTGYTSLALINSSQRRITEVEDETEDDTVMLAVKKNLQEKQSLLLRLFESESFDINLAMKYLFISKEPGILSYLGNKLFSFPPNVVDFYLPQLITLYINMPNVAQALYCYIIKRCSKNVMFALECFWLLEAYDVESFRKQSNKVHGYHLHQKIFQEFLSECSSRPTSRLSMHTRSKSDAKVANGNGIHSSPAATIMPRSDSAASVRSVQCQSGDLKSGKAFDDGCYCNFESECICTSKSKIRPEMEFVKALMNIGNKLKLIPLKSDKSRQLVYELFMLNLNLPARVCIPMYSDTLEHFVVRIPHTSGCVLNSKDKAPYCIYVEVIEVKSFCESKVPLKLSEGSNFVASTLSDFHIKPSSYSTLDSFTGNAVFQTQISQELESLNDGEDEKLTQFDKLFVDDSYLESSSQISVDSEDNPKPSVTTGTLATTLNPAEIRQRLSELKKKKRKKMEHCPEDPSASAMSEPWEEKLIRIRESSPYGTLEGWKLLPVIIKTGDDLRQELLAYQLLVVLQKIWKEEKLPLYLRPYKIMVYSSDSGMIEPLLNSLSLHQIKKNLVANPSYDDAEQQYPPTLLSHFLITYGSRLSENFRRAQRNFIHSCAAYSLACYFLQVKDRHNGNIMIDSDGHLIHIDFGYILSISPRNLGFETSPFKFTQELIDVIGGLNSDMFEEFKQLMLKGLIAARKHHERILNVVEIMHHGSQLPCFRGGPTLLKQLYERFHLSYTEPQLQELISGMVENSRDSLTTRLYDGFQYYTNGIF</sequence>
<reference evidence="2" key="1">
    <citation type="submission" date="2022-11" db="UniProtKB">
        <authorList>
            <consortium name="WormBaseParasite"/>
        </authorList>
    </citation>
    <scope>IDENTIFICATION</scope>
</reference>
<protein>
    <submittedName>
        <fullName evidence="2">Phosphatidylinositol 4-kinase</fullName>
    </submittedName>
</protein>